<evidence type="ECO:0000259" key="2">
    <source>
        <dbReference type="Pfam" id="PF07602"/>
    </source>
</evidence>
<dbReference type="KEGG" id="pbap:Pla133_40750"/>
<feature type="signal peptide" evidence="1">
    <location>
        <begin position="1"/>
        <end position="19"/>
    </location>
</feature>
<dbReference type="Gene3D" id="2.160.20.10">
    <property type="entry name" value="Single-stranded right-handed beta-helix, Pectin lyase-like"/>
    <property type="match status" value="1"/>
</dbReference>
<accession>A0A518BPQ9</accession>
<dbReference type="RefSeq" id="WP_145068425.1">
    <property type="nucleotide sequence ID" value="NZ_CP036287.1"/>
</dbReference>
<evidence type="ECO:0000313" key="3">
    <source>
        <dbReference type="EMBL" id="QDU68960.1"/>
    </source>
</evidence>
<dbReference type="Proteomes" id="UP000316921">
    <property type="component" value="Chromosome"/>
</dbReference>
<keyword evidence="1" id="KW-0732">Signal</keyword>
<evidence type="ECO:0000256" key="1">
    <source>
        <dbReference type="SAM" id="SignalP"/>
    </source>
</evidence>
<dbReference type="InterPro" id="IPR011459">
    <property type="entry name" value="DUF1565"/>
</dbReference>
<feature type="domain" description="DUF1565" evidence="2">
    <location>
        <begin position="27"/>
        <end position="210"/>
    </location>
</feature>
<protein>
    <recommendedName>
        <fullName evidence="2">DUF1565 domain-containing protein</fullName>
    </recommendedName>
</protein>
<evidence type="ECO:0000313" key="4">
    <source>
        <dbReference type="Proteomes" id="UP000316921"/>
    </source>
</evidence>
<proteinExistence type="predicted"/>
<dbReference type="Pfam" id="PF07602">
    <property type="entry name" value="DUF1565"/>
    <property type="match status" value="1"/>
</dbReference>
<keyword evidence="4" id="KW-1185">Reference proteome</keyword>
<dbReference type="AlphaFoldDB" id="A0A518BPQ9"/>
<dbReference type="EMBL" id="CP036287">
    <property type="protein sequence ID" value="QDU68960.1"/>
    <property type="molecule type" value="Genomic_DNA"/>
</dbReference>
<feature type="chain" id="PRO_5022028743" description="DUF1565 domain-containing protein" evidence="1">
    <location>
        <begin position="20"/>
        <end position="443"/>
    </location>
</feature>
<name>A0A518BPQ9_9BACT</name>
<reference evidence="3 4" key="1">
    <citation type="submission" date="2019-02" db="EMBL/GenBank/DDBJ databases">
        <title>Deep-cultivation of Planctomycetes and their phenomic and genomic characterization uncovers novel biology.</title>
        <authorList>
            <person name="Wiegand S."/>
            <person name="Jogler M."/>
            <person name="Boedeker C."/>
            <person name="Pinto D."/>
            <person name="Vollmers J."/>
            <person name="Rivas-Marin E."/>
            <person name="Kohn T."/>
            <person name="Peeters S.H."/>
            <person name="Heuer A."/>
            <person name="Rast P."/>
            <person name="Oberbeckmann S."/>
            <person name="Bunk B."/>
            <person name="Jeske O."/>
            <person name="Meyerdierks A."/>
            <person name="Storesund J.E."/>
            <person name="Kallscheuer N."/>
            <person name="Luecker S."/>
            <person name="Lage O.M."/>
            <person name="Pohl T."/>
            <person name="Merkel B.J."/>
            <person name="Hornburger P."/>
            <person name="Mueller R.-W."/>
            <person name="Bruemmer F."/>
            <person name="Labrenz M."/>
            <person name="Spormann A.M."/>
            <person name="Op den Camp H."/>
            <person name="Overmann J."/>
            <person name="Amann R."/>
            <person name="Jetten M.S.M."/>
            <person name="Mascher T."/>
            <person name="Medema M.H."/>
            <person name="Devos D.P."/>
            <person name="Kaster A.-K."/>
            <person name="Ovreas L."/>
            <person name="Rohde M."/>
            <person name="Galperin M.Y."/>
            <person name="Jogler C."/>
        </authorList>
    </citation>
    <scope>NUCLEOTIDE SEQUENCE [LARGE SCALE GENOMIC DNA]</scope>
    <source>
        <strain evidence="3 4">Pla133</strain>
    </source>
</reference>
<dbReference type="InterPro" id="IPR011050">
    <property type="entry name" value="Pectin_lyase_fold/virulence"/>
</dbReference>
<gene>
    <name evidence="3" type="ORF">Pla133_40750</name>
</gene>
<sequence length="443" mass="45874" precursor="true">MKLIAPLAALLTLAAPSFADTLFVDAVTGDDQQGLGSPTAPFATVTKAVAALGAQPGPHTIRVAPGVYNVALGESFPIQLPKDTELQGAGHSLCTISGEGDGTLLRMDRGVLITDFTVQRGDVGILSAVPGFTIMGPERHVRRCVVRQCTVGIRMTDALHTDYGLVVTNSVITGNIVGLEAEVTGNDFQSCSLLVYGCTITDNLQGLNASKPGFGAELYLTLSTSILRGNGDDSIAGWAGAPTVQGCVLEDSSSFVGQDGNQAFDPQLPGGFDDDAHLKVTSPAVDMGGPAVAWPPSVQWVGTSGWAWEPAFAATLDIDLGPRVSELDIDPGADERRPPTLYLLGKGKVGGSIQTRMQADAFDPAAIYLGLDVLPAPLGGLVWLAPPQFAMGSVVLDAGGLGGLTLPIPNDPVLIGLDVWFQGFRIGATGLGGTTPKKLRILP</sequence>
<dbReference type="SUPFAM" id="SSF51126">
    <property type="entry name" value="Pectin lyase-like"/>
    <property type="match status" value="1"/>
</dbReference>
<dbReference type="InterPro" id="IPR012334">
    <property type="entry name" value="Pectin_lyas_fold"/>
</dbReference>
<organism evidence="3 4">
    <name type="scientific">Engelhardtia mirabilis</name>
    <dbReference type="NCBI Taxonomy" id="2528011"/>
    <lineage>
        <taxon>Bacteria</taxon>
        <taxon>Pseudomonadati</taxon>
        <taxon>Planctomycetota</taxon>
        <taxon>Planctomycetia</taxon>
        <taxon>Planctomycetia incertae sedis</taxon>
        <taxon>Engelhardtia</taxon>
    </lineage>
</organism>